<accession>A0A3M7SIN3</accession>
<dbReference type="AlphaFoldDB" id="A0A3M7SIN3"/>
<name>A0A3M7SIN3_BRAPC</name>
<dbReference type="OrthoDB" id="1607513at2759"/>
<dbReference type="EMBL" id="REGN01001323">
    <property type="protein sequence ID" value="RNA35460.1"/>
    <property type="molecule type" value="Genomic_DNA"/>
</dbReference>
<proteinExistence type="predicted"/>
<evidence type="ECO:0000313" key="2">
    <source>
        <dbReference type="Proteomes" id="UP000276133"/>
    </source>
</evidence>
<evidence type="ECO:0000313" key="1">
    <source>
        <dbReference type="EMBL" id="RNA35460.1"/>
    </source>
</evidence>
<organism evidence="1 2">
    <name type="scientific">Brachionus plicatilis</name>
    <name type="common">Marine rotifer</name>
    <name type="synonym">Brachionus muelleri</name>
    <dbReference type="NCBI Taxonomy" id="10195"/>
    <lineage>
        <taxon>Eukaryota</taxon>
        <taxon>Metazoa</taxon>
        <taxon>Spiralia</taxon>
        <taxon>Gnathifera</taxon>
        <taxon>Rotifera</taxon>
        <taxon>Eurotatoria</taxon>
        <taxon>Monogononta</taxon>
        <taxon>Pseudotrocha</taxon>
        <taxon>Ploima</taxon>
        <taxon>Brachionidae</taxon>
        <taxon>Brachionus</taxon>
    </lineage>
</organism>
<comment type="caution">
    <text evidence="1">The sequence shown here is derived from an EMBL/GenBank/DDBJ whole genome shotgun (WGS) entry which is preliminary data.</text>
</comment>
<sequence length="75" mass="8620">MESFFQPLSSLNKKNEVASLPFRIVENRRIMDNNYSIPKRNNLSGNILNEEFDRTVIKIKSCLAKASSISIFLDL</sequence>
<protein>
    <submittedName>
        <fullName evidence="1">Uncharacterized protein</fullName>
    </submittedName>
</protein>
<dbReference type="Proteomes" id="UP000276133">
    <property type="component" value="Unassembled WGS sequence"/>
</dbReference>
<gene>
    <name evidence="1" type="ORF">BpHYR1_010501</name>
</gene>
<keyword evidence="2" id="KW-1185">Reference proteome</keyword>
<reference evidence="1 2" key="1">
    <citation type="journal article" date="2018" name="Sci. Rep.">
        <title>Genomic signatures of local adaptation to the degree of environmental predictability in rotifers.</title>
        <authorList>
            <person name="Franch-Gras L."/>
            <person name="Hahn C."/>
            <person name="Garcia-Roger E.M."/>
            <person name="Carmona M.J."/>
            <person name="Serra M."/>
            <person name="Gomez A."/>
        </authorList>
    </citation>
    <scope>NUCLEOTIDE SEQUENCE [LARGE SCALE GENOMIC DNA]</scope>
    <source>
        <strain evidence="1">HYR1</strain>
    </source>
</reference>